<comment type="caution">
    <text evidence="1">The sequence shown here is derived from an EMBL/GenBank/DDBJ whole genome shotgun (WGS) entry which is preliminary data.</text>
</comment>
<proteinExistence type="predicted"/>
<dbReference type="Proteomes" id="UP000675664">
    <property type="component" value="Unassembled WGS sequence"/>
</dbReference>
<organism evidence="1 2">
    <name type="scientific">Sinanaerobacter chloroacetimidivorans</name>
    <dbReference type="NCBI Taxonomy" id="2818044"/>
    <lineage>
        <taxon>Bacteria</taxon>
        <taxon>Bacillati</taxon>
        <taxon>Bacillota</taxon>
        <taxon>Clostridia</taxon>
        <taxon>Peptostreptococcales</taxon>
        <taxon>Anaerovoracaceae</taxon>
        <taxon>Sinanaerobacter</taxon>
    </lineage>
</organism>
<protein>
    <submittedName>
        <fullName evidence="1">Uncharacterized protein</fullName>
    </submittedName>
</protein>
<dbReference type="EMBL" id="JAGSND010000003">
    <property type="protein sequence ID" value="MBR0597477.1"/>
    <property type="molecule type" value="Genomic_DNA"/>
</dbReference>
<reference evidence="1" key="1">
    <citation type="submission" date="2021-04" db="EMBL/GenBank/DDBJ databases">
        <title>Sinoanaerobacter chloroacetimidivorans sp. nov., an obligate anaerobic bacterium isolated from anaerobic sludge.</title>
        <authorList>
            <person name="Bao Y."/>
        </authorList>
    </citation>
    <scope>NUCLEOTIDE SEQUENCE</scope>
    <source>
        <strain evidence="1">BAD-6</strain>
    </source>
</reference>
<evidence type="ECO:0000313" key="1">
    <source>
        <dbReference type="EMBL" id="MBR0597477.1"/>
    </source>
</evidence>
<sequence>MSGKCQEISEYLTYGQMNLINDFRYNVLQLAMWTRAYINAVASGFGSVEGNTKKLHTVPVLFYNSLRPYMGDIIAEEFQNLMFQNILLFTKIVDALNSGDNEAVDRNLSELYQKVEEMANFLAERNLYWDREQWSYLISRYIGMLIDEAVAIFSGDYERGIDIYDRLQYHALVMADYMSRGVISSINARG</sequence>
<gene>
    <name evidence="1" type="ORF">KCX82_06315</name>
</gene>
<dbReference type="AlphaFoldDB" id="A0A8J7VYK9"/>
<accession>A0A8J7VYK9</accession>
<evidence type="ECO:0000313" key="2">
    <source>
        <dbReference type="Proteomes" id="UP000675664"/>
    </source>
</evidence>
<reference evidence="1" key="2">
    <citation type="submission" date="2021-04" db="EMBL/GenBank/DDBJ databases">
        <authorList>
            <person name="Liu J."/>
        </authorList>
    </citation>
    <scope>NUCLEOTIDE SEQUENCE</scope>
    <source>
        <strain evidence="1">BAD-6</strain>
    </source>
</reference>
<keyword evidence="2" id="KW-1185">Reference proteome</keyword>
<dbReference type="RefSeq" id="WP_227017608.1">
    <property type="nucleotide sequence ID" value="NZ_JAGSND010000003.1"/>
</dbReference>
<name>A0A8J7VYK9_9FIRM</name>